<protein>
    <recommendedName>
        <fullName evidence="10">CG-1 domain-containing protein</fullName>
    </recommendedName>
</protein>
<evidence type="ECO:0000313" key="11">
    <source>
        <dbReference type="EMBL" id="KAF3608068.1"/>
    </source>
</evidence>
<dbReference type="InterPro" id="IPR014756">
    <property type="entry name" value="Ig_E-set"/>
</dbReference>
<keyword evidence="5 9" id="KW-0040">ANK repeat</keyword>
<dbReference type="InterPro" id="IPR000048">
    <property type="entry name" value="IQ_motif_EF-hand-BS"/>
</dbReference>
<organism evidence="11 12">
    <name type="scientific">Brassica cretica</name>
    <name type="common">Mustard</name>
    <dbReference type="NCBI Taxonomy" id="69181"/>
    <lineage>
        <taxon>Eukaryota</taxon>
        <taxon>Viridiplantae</taxon>
        <taxon>Streptophyta</taxon>
        <taxon>Embryophyta</taxon>
        <taxon>Tracheophyta</taxon>
        <taxon>Spermatophyta</taxon>
        <taxon>Magnoliopsida</taxon>
        <taxon>eudicotyledons</taxon>
        <taxon>Gunneridae</taxon>
        <taxon>Pentapetalae</taxon>
        <taxon>rosids</taxon>
        <taxon>malvids</taxon>
        <taxon>Brassicales</taxon>
        <taxon>Brassicaceae</taxon>
        <taxon>Brassiceae</taxon>
        <taxon>Brassica</taxon>
    </lineage>
</organism>
<dbReference type="SMART" id="SM00248">
    <property type="entry name" value="ANK"/>
    <property type="match status" value="1"/>
</dbReference>
<accession>A0ABQ7EWL5</accession>
<dbReference type="Gene3D" id="1.25.40.20">
    <property type="entry name" value="Ankyrin repeat-containing domain"/>
    <property type="match status" value="1"/>
</dbReference>
<evidence type="ECO:0000256" key="5">
    <source>
        <dbReference type="ARBA" id="ARBA00023043"/>
    </source>
</evidence>
<keyword evidence="6" id="KW-0010">Activator</keyword>
<comment type="subcellular location">
    <subcellularLocation>
        <location evidence="1">Nucleus</location>
    </subcellularLocation>
</comment>
<dbReference type="PROSITE" id="PS50096">
    <property type="entry name" value="IQ"/>
    <property type="match status" value="3"/>
</dbReference>
<evidence type="ECO:0000256" key="3">
    <source>
        <dbReference type="ARBA" id="ARBA00022860"/>
    </source>
</evidence>
<dbReference type="Pfam" id="PF00612">
    <property type="entry name" value="IQ"/>
    <property type="match status" value="1"/>
</dbReference>
<reference evidence="11 12" key="1">
    <citation type="journal article" date="2020" name="BMC Genomics">
        <title>Intraspecific diversification of the crop wild relative Brassica cretica Lam. using demographic model selection.</title>
        <authorList>
            <person name="Kioukis A."/>
            <person name="Michalopoulou V.A."/>
            <person name="Briers L."/>
            <person name="Pirintsos S."/>
            <person name="Studholme D.J."/>
            <person name="Pavlidis P."/>
            <person name="Sarris P.F."/>
        </authorList>
    </citation>
    <scope>NUCLEOTIDE SEQUENCE [LARGE SCALE GENOMIC DNA]</scope>
    <source>
        <strain evidence="12">cv. PFS-1207/04</strain>
    </source>
</reference>
<feature type="repeat" description="ANK" evidence="9">
    <location>
        <begin position="584"/>
        <end position="616"/>
    </location>
</feature>
<dbReference type="SUPFAM" id="SSF81296">
    <property type="entry name" value="E set domains"/>
    <property type="match status" value="1"/>
</dbReference>
<dbReference type="InterPro" id="IPR005559">
    <property type="entry name" value="CG-1_dom"/>
</dbReference>
<dbReference type="SMART" id="SM01076">
    <property type="entry name" value="CG-1"/>
    <property type="match status" value="1"/>
</dbReference>
<dbReference type="EMBL" id="QGKV02000297">
    <property type="protein sequence ID" value="KAF3608068.1"/>
    <property type="molecule type" value="Genomic_DNA"/>
</dbReference>
<comment type="caution">
    <text evidence="11">The sequence shown here is derived from an EMBL/GenBank/DDBJ whole genome shotgun (WGS) entry which is preliminary data.</text>
</comment>
<dbReference type="PANTHER" id="PTHR23335:SF44">
    <property type="entry name" value="CALMODULIN-BINDING TRANSCRIPTION ACTIVATOR 6"/>
    <property type="match status" value="1"/>
</dbReference>
<keyword evidence="4" id="KW-0346">Stress response</keyword>
<evidence type="ECO:0000256" key="4">
    <source>
        <dbReference type="ARBA" id="ARBA00023016"/>
    </source>
</evidence>
<keyword evidence="7" id="KW-0804">Transcription</keyword>
<proteinExistence type="inferred from homology"/>
<keyword evidence="3" id="KW-0112">Calmodulin-binding</keyword>
<dbReference type="PROSITE" id="PS51437">
    <property type="entry name" value="CG_1"/>
    <property type="match status" value="1"/>
</dbReference>
<dbReference type="CDD" id="cd23767">
    <property type="entry name" value="IQCD"/>
    <property type="match status" value="1"/>
</dbReference>
<dbReference type="Pfam" id="PF12796">
    <property type="entry name" value="Ank_2"/>
    <property type="match status" value="1"/>
</dbReference>
<dbReference type="PANTHER" id="PTHR23335">
    <property type="entry name" value="CALMODULIN-BINDING TRANSCRIPTION ACTIVATOR CAMTA"/>
    <property type="match status" value="1"/>
</dbReference>
<evidence type="ECO:0000256" key="6">
    <source>
        <dbReference type="ARBA" id="ARBA00023159"/>
    </source>
</evidence>
<dbReference type="Gene3D" id="2.60.40.10">
    <property type="entry name" value="Immunoglobulins"/>
    <property type="match status" value="1"/>
</dbReference>
<name>A0ABQ7EWL5_BRACR</name>
<dbReference type="Gene3D" id="1.20.5.190">
    <property type="match status" value="1"/>
</dbReference>
<dbReference type="PROSITE" id="PS50297">
    <property type="entry name" value="ANK_REP_REGION"/>
    <property type="match status" value="1"/>
</dbReference>
<gene>
    <name evidence="11" type="ORF">DY000_02050345</name>
</gene>
<dbReference type="Pfam" id="PF03859">
    <property type="entry name" value="CG-1"/>
    <property type="match status" value="1"/>
</dbReference>
<evidence type="ECO:0000256" key="7">
    <source>
        <dbReference type="ARBA" id="ARBA00023163"/>
    </source>
</evidence>
<dbReference type="Proteomes" id="UP000266723">
    <property type="component" value="Unassembled WGS sequence"/>
</dbReference>
<evidence type="ECO:0000256" key="8">
    <source>
        <dbReference type="ARBA" id="ARBA00023242"/>
    </source>
</evidence>
<keyword evidence="8" id="KW-0539">Nucleus</keyword>
<dbReference type="SMART" id="SM00015">
    <property type="entry name" value="IQ"/>
    <property type="match status" value="3"/>
</dbReference>
<evidence type="ECO:0000256" key="2">
    <source>
        <dbReference type="ARBA" id="ARBA00008267"/>
    </source>
</evidence>
<dbReference type="InterPro" id="IPR013783">
    <property type="entry name" value="Ig-like_fold"/>
</dbReference>
<dbReference type="SUPFAM" id="SSF48403">
    <property type="entry name" value="Ankyrin repeat"/>
    <property type="match status" value="1"/>
</dbReference>
<keyword evidence="12" id="KW-1185">Reference proteome</keyword>
<evidence type="ECO:0000313" key="12">
    <source>
        <dbReference type="Proteomes" id="UP000266723"/>
    </source>
</evidence>
<dbReference type="InterPro" id="IPR002110">
    <property type="entry name" value="Ankyrin_rpt"/>
</dbReference>
<evidence type="ECO:0000259" key="10">
    <source>
        <dbReference type="PROSITE" id="PS51437"/>
    </source>
</evidence>
<sequence>MDGDGSSGRLIGSEIHGFHTLQGNLFISVLLARVVVSFDFSVASCWNPQSHGSDLDVQTMLEEGRSRWLRPNEIHAVLSNPKYFTINVKPVNLPTSGRIILFDRKMLRNFRKDGHNWKKKKDGRTVKEAHEHLKVGDEERIHVYYAHGEDNTTFVRRCYWLLDKARENIVLVHYRDTQEAATTSGDSNSPSAHSSSNLVAVEDIELNPNDSLFLAINNTPVVKTHETRLHDINTLDWDELLVQSDLDNQSAPIVDDMSYFTEHLQNATKDTAEHLTVADESLDALLNNGPQSRENFGRWMDSFIGDPNGSLEDPSFEAMVTLYQDPLAPQATYNPHSDLPQQVFNITEVSPAWAYSSEKTKEVQTFSASVETRVSLQRSSNLFCICGDSCVPAEYVQAGVYRCFVPPHSPGMANLYLSADGHEPISQCFNFEHRPAPVSAKPVHENNQESKWEEFELQVRLAHLLFTSSNKLNVLSSNISPENFLDAKKLSNKTSHLLNSWAYLIKSVQGSKVSFDQAKDQIFELTLKNRVKEWLMEKVLEGRNARDYDSKGLGVIHLCAILGYTWSIQLFSLSGLSLDFRDKQGWTALHWAAYYGREKMVAALLTAGAKPNLVTDSRKDNLGGCTPADLAQQNGFDGIAAYLAEKCLVAQFVAMKLAGNISGTLETCKGEMSNQGPLPDDEQNLKDALAAYRTAAEAAARIQGAFREKALKTARSKVIQFDNKEEEAKSIIAAMKIQNAFRKYDTRRKIEAAYRIQCRFQTWKMRKEFLNMRRQAIRIQAAFRGLQARKQYSKILWSVGVLEKAIIRWRQKRKLFVGLQVSEAEAEEKAEEDFYKASQKQAEERLERSVVRVQAMFRSKKAQEDYRRMKLTHEETQVPASAAESESESESVAAAIRLVVVRFAAADAAATCCSFQKRRTLPQLQT</sequence>
<evidence type="ECO:0000256" key="9">
    <source>
        <dbReference type="PROSITE-ProRule" id="PRU00023"/>
    </source>
</evidence>
<comment type="similarity">
    <text evidence="2">Belongs to the CAMTA family.</text>
</comment>
<evidence type="ECO:0000256" key="1">
    <source>
        <dbReference type="ARBA" id="ARBA00004123"/>
    </source>
</evidence>
<dbReference type="PROSITE" id="PS50088">
    <property type="entry name" value="ANK_REPEAT"/>
    <property type="match status" value="1"/>
</dbReference>
<feature type="domain" description="CG-1" evidence="10">
    <location>
        <begin position="57"/>
        <end position="183"/>
    </location>
</feature>
<dbReference type="InterPro" id="IPR036770">
    <property type="entry name" value="Ankyrin_rpt-contain_sf"/>
</dbReference>